<evidence type="ECO:0000313" key="1">
    <source>
        <dbReference type="EMBL" id="GGG97491.1"/>
    </source>
</evidence>
<dbReference type="EMBL" id="BMJW01000002">
    <property type="protein sequence ID" value="GGG97491.1"/>
    <property type="molecule type" value="Genomic_DNA"/>
</dbReference>
<name>A0A917HYH6_9FLAO</name>
<dbReference type="AlphaFoldDB" id="A0A917HYH6"/>
<comment type="caution">
    <text evidence="1">The sequence shown here is derived from an EMBL/GenBank/DDBJ whole genome shotgun (WGS) entry which is preliminary data.</text>
</comment>
<accession>A0A917HYH6</accession>
<protein>
    <submittedName>
        <fullName evidence="1">Uncharacterized protein</fullName>
    </submittedName>
</protein>
<sequence>MISATSLKSTTNKILITDAYNNVNYSKVEELLLEENLTFDIHMSLNYSIDQNMDVPISSQSELTGFVSGYEWEFKSIATETHNPDENAAFVATGILKWNLLGVTVFRELKTFKGFIN</sequence>
<organism evidence="1 2">
    <name type="scientific">Polaribacter pacificus</name>
    <dbReference type="NCBI Taxonomy" id="1775173"/>
    <lineage>
        <taxon>Bacteria</taxon>
        <taxon>Pseudomonadati</taxon>
        <taxon>Bacteroidota</taxon>
        <taxon>Flavobacteriia</taxon>
        <taxon>Flavobacteriales</taxon>
        <taxon>Flavobacteriaceae</taxon>
    </lineage>
</organism>
<evidence type="ECO:0000313" key="2">
    <source>
        <dbReference type="Proteomes" id="UP000633278"/>
    </source>
</evidence>
<gene>
    <name evidence="1" type="ORF">GCM10011416_14390</name>
</gene>
<proteinExistence type="predicted"/>
<dbReference type="Proteomes" id="UP000633278">
    <property type="component" value="Unassembled WGS sequence"/>
</dbReference>
<reference evidence="1" key="2">
    <citation type="submission" date="2020-09" db="EMBL/GenBank/DDBJ databases">
        <authorList>
            <person name="Sun Q."/>
            <person name="Zhou Y."/>
        </authorList>
    </citation>
    <scope>NUCLEOTIDE SEQUENCE</scope>
    <source>
        <strain evidence="1">CGMCC 1.15763</strain>
    </source>
</reference>
<keyword evidence="2" id="KW-1185">Reference proteome</keyword>
<reference evidence="1" key="1">
    <citation type="journal article" date="2014" name="Int. J. Syst. Evol. Microbiol.">
        <title>Complete genome sequence of Corynebacterium casei LMG S-19264T (=DSM 44701T), isolated from a smear-ripened cheese.</title>
        <authorList>
            <consortium name="US DOE Joint Genome Institute (JGI-PGF)"/>
            <person name="Walter F."/>
            <person name="Albersmeier A."/>
            <person name="Kalinowski J."/>
            <person name="Ruckert C."/>
        </authorList>
    </citation>
    <scope>NUCLEOTIDE SEQUENCE</scope>
    <source>
        <strain evidence="1">CGMCC 1.15763</strain>
    </source>
</reference>